<dbReference type="Gene3D" id="1.10.10.60">
    <property type="entry name" value="Homeodomain-like"/>
    <property type="match status" value="1"/>
</dbReference>
<sequence>MHGCNSGSALLVNAEVDSMGGIVDGGVGIGVKTSPRRAAIERAQAELRQEYDVREERRRELEFLEKGGNPLDFKFGNAASVSVQSTSLTDQQAEHFVTSGAKGSFAMTASPHGDSVESSGRPGIPAVCEPISADNLLLFDGENETPEGETKSMHSRKRNTVVPSVQSSQRDQAQNAKELEDSAIFRPYARRNRSKINRDGARSSSAEMVQGRGGHVSSLSARGSSKDDKDLTSETNNQKDKNMPPVNTRKSASSNGDLASKVIISDNQLNMELDGGQAAKTTDQSKGDLSKSKVDVTVPNEAVQVESHKTPVNVASEEPDLVGGKEEVVSTGSECPPGTGATKAENETIFNKLNGVGDAKRDEKDKPLDGKNSSATRGMKGLDSESSCTENSLSLDVNNDNGVFINPKNVDSKGNPTEQTSNKEEPLNLAVGDLSKENSVTMSVDNVAIICDTNTSLSQKHSLNISMVKVEEKIRSELQNELNCPSNNEVQQSSHPVAEADGKTSSVWGDNSNSKSENISTSRPLHTTGNFLFEIPERTSLGITSTTNTDVQTSLDNHVKVVDKAHEDSILEEARIIEAKRKRIAELSAGTLTLANQRKSHWDFVLEEMTWLANDFAQERLWKMTAAAQLCRRAAFTSQLKFEEQNQFWKLKGVALTLANAVMEFWHSAEMFLNSKDRSLGLKNSGHDLVGSRANDVTENKNAELDMVLGMNKEHPGKANDLAIRAYALRFLKYSSSPVPGLQAEAPATPDRISDAGIIDIPWNEHLTEESLFYSVPSGAVETYRRSIESYLVQNEKTGSSAREEVEVSACDDGAEFGYGDFVCDEDEEGISTYYLPGAFEDRKSSKQNKKKRKNPMKSYPARPYETGADLPYGNCAQQSMLIGKRPGSSLNVGSIPTKRVRTGSRQRVLSPFSSAAAAGGLQAPMKTDASSGDTNSFQDDQGTLQGGFQIQKGMEVESTGDFERQQPYHYAETPAKPKKKKAKNLGSAYDQGWQLESTFQNEQRDYSKKRSESHHFDSNGSNVLYGQHNAKKLKVMKQQPDNAFDIIPSGSIPSPVGTQMSNMSNPNKIIRLIHGRDRGRKAKTPKMSAGEPGYGCPWSLFEDQALVVLVHDMGPNWELVSDAINSTLQFKCIFRNPKECKERHKILMDRSGDGADSADDSGSSQSYPSTLPGIPKGSARQLFQRLQGPMEEDALKSHFEKIIHIGKKQQHRQSQHDNQNSKQIVPVHNSHVIALSQVCPNNLNGGVLTPLDICDVTASSQDVLPLGYQASHTSGLAISNQGAVGSIPPTSGANSSVKGSSGMVLGNNLASLSTPLSASVRDGRYGVPRTSFPAGEQHRMQQYNQMLSSRNIQQSNLSLPGAVSGSDRMVCMLPGGNNLGMMGGINRGMSLSRPGFQGMTSSAVLNSSSMHSNLVGMPSPVNMHSGPGSGQGNSMLRSRDTKHMMRPGNSPEPQRQLMVPELQMQAQGNSQGIPAFNGLNSAYPNQSTTSVQSYPGHPQQQQQMPSQQSHALGNSHHSQHQGSNHATGPQQQAYAMRIGKERQMQQQQRLLQQQQPQKQQQQQFAASSALMPHVQPPTQLPISSSLQNSSQIQSQTATQPVSIPPPSSPLTPMSLQHQQKHHLSPHGLGRNHQTGASGLNNQVGKQWQRQPQQQQQQQSGRQHPQQRQQTQSQQKTKLLKGVGRGNVPVHQNLSTDPADLSGLCMASSNQTAEKGEQITNLMQDQGLCPGPGTNPVQQSKPLVSQPQQKQFSGATPPSTKQLQQIVSHSDNSSQGQVSTLPSDRTPSAVNQCILPVAVGPNPQHLHLPSQPHQKKVNQNQYTVQRVLQQNRPVNYDPPSKSQAEPTQADQQQMNNASQMGTTATTAVSQSGIDSANTVQNLSSVGSQWKASEPVYNPGMPIVATQMGSVGSPPLTNSAASVPGPSVSKGIAHRQSSGGLLPHGKKAGTQQPQQPQIQQSPTPAPSQQHYQPQEQLQHDLHNSSPQQLPLQQQSQQQIPQLQAVQGSLYHRPSSSKLE</sequence>
<evidence type="ECO:0000259" key="4">
    <source>
        <dbReference type="PROSITE" id="PS51204"/>
    </source>
</evidence>
<feature type="compositionally biased region" description="Low complexity" evidence="2">
    <location>
        <begin position="1545"/>
        <end position="1564"/>
    </location>
</feature>
<dbReference type="Pfam" id="PF13921">
    <property type="entry name" value="Myb_DNA-bind_6"/>
    <property type="match status" value="1"/>
</dbReference>
<feature type="region of interest" description="Disordered" evidence="2">
    <location>
        <begin position="484"/>
        <end position="523"/>
    </location>
</feature>
<organism evidence="5 6">
    <name type="scientific">Hibiscus syriacus</name>
    <name type="common">Rose of Sharon</name>
    <dbReference type="NCBI Taxonomy" id="106335"/>
    <lineage>
        <taxon>Eukaryota</taxon>
        <taxon>Viridiplantae</taxon>
        <taxon>Streptophyta</taxon>
        <taxon>Embryophyta</taxon>
        <taxon>Tracheophyta</taxon>
        <taxon>Spermatophyta</taxon>
        <taxon>Magnoliopsida</taxon>
        <taxon>eudicotyledons</taxon>
        <taxon>Gunneridae</taxon>
        <taxon>Pentapetalae</taxon>
        <taxon>rosids</taxon>
        <taxon>malvids</taxon>
        <taxon>Malvales</taxon>
        <taxon>Malvaceae</taxon>
        <taxon>Malvoideae</taxon>
        <taxon>Hibiscus</taxon>
    </lineage>
</organism>
<feature type="compositionally biased region" description="Low complexity" evidence="2">
    <location>
        <begin position="1949"/>
        <end position="1975"/>
    </location>
</feature>
<feature type="region of interest" description="Disordered" evidence="2">
    <location>
        <begin position="1832"/>
        <end position="1869"/>
    </location>
</feature>
<feature type="compositionally biased region" description="Polar residues" evidence="2">
    <location>
        <begin position="1840"/>
        <end position="1869"/>
    </location>
</feature>
<dbReference type="CDD" id="cd00167">
    <property type="entry name" value="SANT"/>
    <property type="match status" value="1"/>
</dbReference>
<feature type="domain" description="Myb-like" evidence="3">
    <location>
        <begin position="1098"/>
        <end position="1149"/>
    </location>
</feature>
<evidence type="ECO:0000256" key="2">
    <source>
        <dbReference type="SAM" id="MobiDB-lite"/>
    </source>
</evidence>
<dbReference type="GO" id="GO:0006325">
    <property type="term" value="P:chromatin organization"/>
    <property type="evidence" value="ECO:0007669"/>
    <property type="project" value="UniProtKB-KW"/>
</dbReference>
<feature type="region of interest" description="Disordered" evidence="2">
    <location>
        <begin position="141"/>
        <end position="293"/>
    </location>
</feature>
<feature type="compositionally biased region" description="Low complexity" evidence="2">
    <location>
        <begin position="1493"/>
        <end position="1526"/>
    </location>
</feature>
<feature type="compositionally biased region" description="Basic and acidic residues" evidence="2">
    <location>
        <begin position="283"/>
        <end position="293"/>
    </location>
</feature>
<feature type="compositionally biased region" description="Polar residues" evidence="2">
    <location>
        <begin position="248"/>
        <end position="257"/>
    </location>
</feature>
<feature type="region of interest" description="Disordered" evidence="2">
    <location>
        <begin position="1914"/>
        <end position="2018"/>
    </location>
</feature>
<feature type="compositionally biased region" description="Polar residues" evidence="2">
    <location>
        <begin position="1735"/>
        <end position="1787"/>
    </location>
</feature>
<evidence type="ECO:0000313" key="5">
    <source>
        <dbReference type="EMBL" id="KAE8668773.1"/>
    </source>
</evidence>
<name>A0A6A2X1T8_HIBSY</name>
<proteinExistence type="predicted"/>
<feature type="region of interest" description="Disordered" evidence="2">
    <location>
        <begin position="1003"/>
        <end position="1024"/>
    </location>
</feature>
<feature type="compositionally biased region" description="Polar residues" evidence="2">
    <location>
        <begin position="1465"/>
        <end position="1492"/>
    </location>
</feature>
<gene>
    <name evidence="5" type="ORF">F3Y22_tig00112285pilonHSYRG00267</name>
</gene>
<dbReference type="PROSITE" id="PS51204">
    <property type="entry name" value="HSA"/>
    <property type="match status" value="1"/>
</dbReference>
<feature type="region of interest" description="Disordered" evidence="2">
    <location>
        <begin position="886"/>
        <end position="942"/>
    </location>
</feature>
<feature type="compositionally biased region" description="Basic and acidic residues" evidence="2">
    <location>
        <begin position="358"/>
        <end position="369"/>
    </location>
</feature>
<feature type="region of interest" description="Disordered" evidence="2">
    <location>
        <begin position="843"/>
        <end position="871"/>
    </location>
</feature>
<dbReference type="InterPro" id="IPR014012">
    <property type="entry name" value="HSA_dom"/>
</dbReference>
<feature type="compositionally biased region" description="Polar residues" evidence="2">
    <location>
        <begin position="384"/>
        <end position="401"/>
    </location>
</feature>
<feature type="compositionally biased region" description="Polar residues" evidence="2">
    <location>
        <begin position="161"/>
        <end position="175"/>
    </location>
</feature>
<feature type="compositionally biased region" description="Basic and acidic residues" evidence="2">
    <location>
        <begin position="1003"/>
        <end position="1018"/>
    </location>
</feature>
<dbReference type="InterPro" id="IPR001005">
    <property type="entry name" value="SANT/Myb"/>
</dbReference>
<feature type="compositionally biased region" description="Low complexity" evidence="2">
    <location>
        <begin position="1647"/>
        <end position="1675"/>
    </location>
</feature>
<reference evidence="5" key="1">
    <citation type="submission" date="2019-09" db="EMBL/GenBank/DDBJ databases">
        <title>Draft genome information of white flower Hibiscus syriacus.</title>
        <authorList>
            <person name="Kim Y.-M."/>
        </authorList>
    </citation>
    <scope>NUCLEOTIDE SEQUENCE [LARGE SCALE GENOMIC DNA]</scope>
    <source>
        <strain evidence="5">YM2019G1</strain>
    </source>
</reference>
<dbReference type="PANTHER" id="PTHR46774:SF3">
    <property type="entry name" value="CHROMATIN MODIFICATION-RELATED PROTEIN EAF1 A-RELATED"/>
    <property type="match status" value="1"/>
</dbReference>
<dbReference type="GO" id="GO:0035267">
    <property type="term" value="C:NuA4 histone acetyltransferase complex"/>
    <property type="evidence" value="ECO:0007669"/>
    <property type="project" value="InterPro"/>
</dbReference>
<keyword evidence="1" id="KW-0156">Chromatin regulator</keyword>
<accession>A0A6A2X1T8</accession>
<dbReference type="SMART" id="SM00573">
    <property type="entry name" value="HSA"/>
    <property type="match status" value="1"/>
</dbReference>
<evidence type="ECO:0000256" key="1">
    <source>
        <dbReference type="ARBA" id="ARBA00022853"/>
    </source>
</evidence>
<comment type="caution">
    <text evidence="5">The sequence shown here is derived from an EMBL/GenBank/DDBJ whole genome shotgun (WGS) entry which is preliminary data.</text>
</comment>
<feature type="compositionally biased region" description="Polar residues" evidence="2">
    <location>
        <begin position="503"/>
        <end position="523"/>
    </location>
</feature>
<feature type="compositionally biased region" description="Low complexity" evidence="2">
    <location>
        <begin position="1581"/>
        <end position="1596"/>
    </location>
</feature>
<feature type="compositionally biased region" description="Polar residues" evidence="2">
    <location>
        <begin position="484"/>
        <end position="495"/>
    </location>
</feature>
<evidence type="ECO:0000259" key="3">
    <source>
        <dbReference type="PROSITE" id="PS50090"/>
    </source>
</evidence>
<dbReference type="SMART" id="SM00717">
    <property type="entry name" value="SANT"/>
    <property type="match status" value="1"/>
</dbReference>
<feature type="compositionally biased region" description="Basic residues" evidence="2">
    <location>
        <begin position="846"/>
        <end position="856"/>
    </location>
</feature>
<feature type="region of interest" description="Disordered" evidence="2">
    <location>
        <begin position="320"/>
        <end position="425"/>
    </location>
</feature>
<feature type="region of interest" description="Disordered" evidence="2">
    <location>
        <begin position="1151"/>
        <end position="1177"/>
    </location>
</feature>
<feature type="region of interest" description="Disordered" evidence="2">
    <location>
        <begin position="1424"/>
        <end position="1678"/>
    </location>
</feature>
<feature type="domain" description="HSA" evidence="4">
    <location>
        <begin position="589"/>
        <end position="664"/>
    </location>
</feature>
<evidence type="ECO:0000313" key="6">
    <source>
        <dbReference type="Proteomes" id="UP000436088"/>
    </source>
</evidence>
<feature type="compositionally biased region" description="Basic and acidic residues" evidence="2">
    <location>
        <begin position="224"/>
        <end position="242"/>
    </location>
</feature>
<dbReference type="Proteomes" id="UP000436088">
    <property type="component" value="Unassembled WGS sequence"/>
</dbReference>
<dbReference type="InterPro" id="IPR044798">
    <property type="entry name" value="EAF1A/B"/>
</dbReference>
<feature type="compositionally biased region" description="Low complexity" evidence="2">
    <location>
        <begin position="1983"/>
        <end position="2002"/>
    </location>
</feature>
<feature type="compositionally biased region" description="Polar residues" evidence="2">
    <location>
        <begin position="929"/>
        <end position="942"/>
    </location>
</feature>
<feature type="region of interest" description="Disordered" evidence="2">
    <location>
        <begin position="1724"/>
        <end position="1787"/>
    </location>
</feature>
<dbReference type="Pfam" id="PF07529">
    <property type="entry name" value="HSA"/>
    <property type="match status" value="1"/>
</dbReference>
<dbReference type="PROSITE" id="PS50090">
    <property type="entry name" value="MYB_LIKE"/>
    <property type="match status" value="1"/>
</dbReference>
<dbReference type="PANTHER" id="PTHR46774">
    <property type="entry name" value="CHROMATIN MODIFICATION-RELATED PROTEIN EAF1 A-RELATED"/>
    <property type="match status" value="1"/>
</dbReference>
<keyword evidence="6" id="KW-1185">Reference proteome</keyword>
<protein>
    <submittedName>
        <fullName evidence="5">Detected protein of confused Function</fullName>
    </submittedName>
</protein>
<dbReference type="EMBL" id="VEPZ02001542">
    <property type="protein sequence ID" value="KAE8668773.1"/>
    <property type="molecule type" value="Genomic_DNA"/>
</dbReference>
<feature type="compositionally biased region" description="Polar residues" evidence="2">
    <location>
        <begin position="1632"/>
        <end position="1646"/>
    </location>
</feature>